<feature type="transmembrane region" description="Helical" evidence="5">
    <location>
        <begin position="175"/>
        <end position="196"/>
    </location>
</feature>
<name>A0A816T2S6_9BILA</name>
<feature type="transmembrane region" description="Helical" evidence="5">
    <location>
        <begin position="120"/>
        <end position="143"/>
    </location>
</feature>
<dbReference type="EMBL" id="CAJNRF010007527">
    <property type="protein sequence ID" value="CAF2092550.1"/>
    <property type="molecule type" value="Genomic_DNA"/>
</dbReference>
<feature type="transmembrane region" description="Helical" evidence="5">
    <location>
        <begin position="6"/>
        <end position="35"/>
    </location>
</feature>
<dbReference type="InterPro" id="IPR017452">
    <property type="entry name" value="GPCR_Rhodpsn_7TM"/>
</dbReference>
<feature type="transmembrane region" description="Helical" evidence="5">
    <location>
        <begin position="42"/>
        <end position="66"/>
    </location>
</feature>
<reference evidence="7" key="1">
    <citation type="submission" date="2021-02" db="EMBL/GenBank/DDBJ databases">
        <authorList>
            <person name="Nowell W R."/>
        </authorList>
    </citation>
    <scope>NUCLEOTIDE SEQUENCE</scope>
</reference>
<proteinExistence type="predicted"/>
<comment type="caution">
    <text evidence="7">The sequence shown here is derived from an EMBL/GenBank/DDBJ whole genome shotgun (WGS) entry which is preliminary data.</text>
</comment>
<evidence type="ECO:0000256" key="1">
    <source>
        <dbReference type="ARBA" id="ARBA00004370"/>
    </source>
</evidence>
<sequence length="306" mass="35821">MNSLSILILHIIILIFVLLSCTISVIVLILSFIFLRPTRLSLPILLTCNTYVTIVILSCTLVNIEAHSIYGYFYPAISFENRLCEILGYFTHVAFCAFYYSFVLQAIFRLFRIIFYENKVLQSFTIFIVGIIIQWLLSFALILSDFLLHDFQYVPDQYNCLIGLKNTRGLASVTFIIYGCSFLFVCLMYGFSFGYIRRLNPNQRRRQKSNKRDELMLKRVTILLLIQLAMSIPTVIIFVIYIITNNLLKWVYLVQFMHISVILLFTSVILVFLTPKMRNIFRKNRRVLPMITIMTTRPFLIETGRL</sequence>
<evidence type="ECO:0000313" key="8">
    <source>
        <dbReference type="EMBL" id="CAF2107580.1"/>
    </source>
</evidence>
<keyword evidence="3 5" id="KW-1133">Transmembrane helix</keyword>
<protein>
    <recommendedName>
        <fullName evidence="6">G-protein coupled receptors family 1 profile domain-containing protein</fullName>
    </recommendedName>
</protein>
<dbReference type="Proteomes" id="UP000663856">
    <property type="component" value="Unassembled WGS sequence"/>
</dbReference>
<dbReference type="Proteomes" id="UP000663842">
    <property type="component" value="Unassembled WGS sequence"/>
</dbReference>
<feature type="transmembrane region" description="Helical" evidence="5">
    <location>
        <begin position="86"/>
        <end position="108"/>
    </location>
</feature>
<gene>
    <name evidence="9" type="ORF">UXM345_LOCUS3041</name>
    <name evidence="7" type="ORF">WKI299_LOCUS18519</name>
    <name evidence="8" type="ORF">XDN619_LOCUS20092</name>
</gene>
<evidence type="ECO:0000256" key="2">
    <source>
        <dbReference type="ARBA" id="ARBA00022692"/>
    </source>
</evidence>
<dbReference type="EMBL" id="CAJNRG010008824">
    <property type="protein sequence ID" value="CAF2107580.1"/>
    <property type="molecule type" value="Genomic_DNA"/>
</dbReference>
<feature type="domain" description="G-protein coupled receptors family 1 profile" evidence="6">
    <location>
        <begin position="20"/>
        <end position="282"/>
    </location>
</feature>
<dbReference type="SUPFAM" id="SSF81321">
    <property type="entry name" value="Family A G protein-coupled receptor-like"/>
    <property type="match status" value="1"/>
</dbReference>
<dbReference type="Gene3D" id="1.20.1070.10">
    <property type="entry name" value="Rhodopsin 7-helix transmembrane proteins"/>
    <property type="match status" value="1"/>
</dbReference>
<evidence type="ECO:0000256" key="5">
    <source>
        <dbReference type="SAM" id="Phobius"/>
    </source>
</evidence>
<evidence type="ECO:0000256" key="3">
    <source>
        <dbReference type="ARBA" id="ARBA00022989"/>
    </source>
</evidence>
<comment type="subcellular location">
    <subcellularLocation>
        <location evidence="1">Membrane</location>
    </subcellularLocation>
</comment>
<feature type="transmembrane region" description="Helical" evidence="5">
    <location>
        <begin position="250"/>
        <end position="273"/>
    </location>
</feature>
<evidence type="ECO:0000256" key="4">
    <source>
        <dbReference type="ARBA" id="ARBA00023136"/>
    </source>
</evidence>
<evidence type="ECO:0000313" key="10">
    <source>
        <dbReference type="Proteomes" id="UP000663856"/>
    </source>
</evidence>
<dbReference type="PROSITE" id="PS50262">
    <property type="entry name" value="G_PROTEIN_RECEP_F1_2"/>
    <property type="match status" value="1"/>
</dbReference>
<evidence type="ECO:0000313" key="7">
    <source>
        <dbReference type="EMBL" id="CAF2092550.1"/>
    </source>
</evidence>
<organism evidence="7 10">
    <name type="scientific">Rotaria magnacalcarata</name>
    <dbReference type="NCBI Taxonomy" id="392030"/>
    <lineage>
        <taxon>Eukaryota</taxon>
        <taxon>Metazoa</taxon>
        <taxon>Spiralia</taxon>
        <taxon>Gnathifera</taxon>
        <taxon>Rotifera</taxon>
        <taxon>Eurotatoria</taxon>
        <taxon>Bdelloidea</taxon>
        <taxon>Philodinida</taxon>
        <taxon>Philodinidae</taxon>
        <taxon>Rotaria</taxon>
    </lineage>
</organism>
<feature type="transmembrane region" description="Helical" evidence="5">
    <location>
        <begin position="217"/>
        <end position="244"/>
    </location>
</feature>
<dbReference type="Proteomes" id="UP000663887">
    <property type="component" value="Unassembled WGS sequence"/>
</dbReference>
<dbReference type="GO" id="GO:0016020">
    <property type="term" value="C:membrane"/>
    <property type="evidence" value="ECO:0007669"/>
    <property type="project" value="UniProtKB-SubCell"/>
</dbReference>
<evidence type="ECO:0000313" key="9">
    <source>
        <dbReference type="EMBL" id="CAF3769492.1"/>
    </source>
</evidence>
<keyword evidence="4 5" id="KW-0472">Membrane</keyword>
<evidence type="ECO:0000259" key="6">
    <source>
        <dbReference type="PROSITE" id="PS50262"/>
    </source>
</evidence>
<keyword evidence="2 5" id="KW-0812">Transmembrane</keyword>
<dbReference type="EMBL" id="CAJOBF010000190">
    <property type="protein sequence ID" value="CAF3769492.1"/>
    <property type="molecule type" value="Genomic_DNA"/>
</dbReference>
<dbReference type="AlphaFoldDB" id="A0A816T2S6"/>
<accession>A0A816T2S6</accession>